<keyword evidence="2" id="KW-1185">Reference proteome</keyword>
<feature type="non-terminal residue" evidence="1">
    <location>
        <position position="1"/>
    </location>
</feature>
<name>E2BAN6_HARSA</name>
<evidence type="ECO:0000313" key="1">
    <source>
        <dbReference type="EMBL" id="EFN87244.1"/>
    </source>
</evidence>
<dbReference type="InParanoid" id="E2BAN6"/>
<evidence type="ECO:0000313" key="2">
    <source>
        <dbReference type="Proteomes" id="UP000008237"/>
    </source>
</evidence>
<sequence length="71" mass="8425">YNDMKYFLEEIVELVIVKGEYILVGDFNIDMMVDSFYARKLRTTLLSLRMKQFVDKPTRITKDSQTIIDLV</sequence>
<dbReference type="EMBL" id="GL446794">
    <property type="protein sequence ID" value="EFN87244.1"/>
    <property type="molecule type" value="Genomic_DNA"/>
</dbReference>
<dbReference type="AlphaFoldDB" id="E2BAN6"/>
<feature type="non-terminal residue" evidence="1">
    <location>
        <position position="71"/>
    </location>
</feature>
<accession>E2BAN6</accession>
<evidence type="ECO:0008006" key="3">
    <source>
        <dbReference type="Google" id="ProtNLM"/>
    </source>
</evidence>
<reference evidence="1 2" key="1">
    <citation type="journal article" date="2010" name="Science">
        <title>Genomic comparison of the ants Camponotus floridanus and Harpegnathos saltator.</title>
        <authorList>
            <person name="Bonasio R."/>
            <person name="Zhang G."/>
            <person name="Ye C."/>
            <person name="Mutti N.S."/>
            <person name="Fang X."/>
            <person name="Qin N."/>
            <person name="Donahue G."/>
            <person name="Yang P."/>
            <person name="Li Q."/>
            <person name="Li C."/>
            <person name="Zhang P."/>
            <person name="Huang Z."/>
            <person name="Berger S.L."/>
            <person name="Reinberg D."/>
            <person name="Wang J."/>
            <person name="Liebig J."/>
        </authorList>
    </citation>
    <scope>NUCLEOTIDE SEQUENCE [LARGE SCALE GENOMIC DNA]</scope>
    <source>
        <strain evidence="1 2">R22 G/1</strain>
    </source>
</reference>
<organism evidence="2">
    <name type="scientific">Harpegnathos saltator</name>
    <name type="common">Jerdon's jumping ant</name>
    <dbReference type="NCBI Taxonomy" id="610380"/>
    <lineage>
        <taxon>Eukaryota</taxon>
        <taxon>Metazoa</taxon>
        <taxon>Ecdysozoa</taxon>
        <taxon>Arthropoda</taxon>
        <taxon>Hexapoda</taxon>
        <taxon>Insecta</taxon>
        <taxon>Pterygota</taxon>
        <taxon>Neoptera</taxon>
        <taxon>Endopterygota</taxon>
        <taxon>Hymenoptera</taxon>
        <taxon>Apocrita</taxon>
        <taxon>Aculeata</taxon>
        <taxon>Formicoidea</taxon>
        <taxon>Formicidae</taxon>
        <taxon>Ponerinae</taxon>
        <taxon>Ponerini</taxon>
        <taxon>Harpegnathos</taxon>
    </lineage>
</organism>
<gene>
    <name evidence="1" type="ORF">EAI_13391</name>
</gene>
<dbReference type="Proteomes" id="UP000008237">
    <property type="component" value="Unassembled WGS sequence"/>
</dbReference>
<proteinExistence type="predicted"/>
<protein>
    <recommendedName>
        <fullName evidence="3">Endonuclease/exonuclease/phosphatase domain-containing protein</fullName>
    </recommendedName>
</protein>